<dbReference type="RefSeq" id="WP_114789152.1">
    <property type="nucleotide sequence ID" value="NZ_CP139960.1"/>
</dbReference>
<accession>A0ABZ0WBZ6</accession>
<feature type="chain" id="PRO_5046566975" description="YtxH domain-containing protein" evidence="1">
    <location>
        <begin position="23"/>
        <end position="115"/>
    </location>
</feature>
<dbReference type="PROSITE" id="PS51257">
    <property type="entry name" value="PROKAR_LIPOPROTEIN"/>
    <property type="match status" value="1"/>
</dbReference>
<feature type="signal peptide" evidence="1">
    <location>
        <begin position="1"/>
        <end position="22"/>
    </location>
</feature>
<keyword evidence="1" id="KW-0732">Signal</keyword>
<dbReference type="EMBL" id="CP139960">
    <property type="protein sequence ID" value="WQD39735.1"/>
    <property type="molecule type" value="Genomic_DNA"/>
</dbReference>
<sequence length="115" mass="12326">MKKISFILLSTGILFLASCETASTTKEAEEDSMDLIDKTVTDSSREIDTALSSIGDSLKADIDSATYKIKERTKALGDVAKQKANEGVEKLKEGAQKIKDAAKAGVDAAKDELKK</sequence>
<keyword evidence="3" id="KW-1185">Reference proteome</keyword>
<evidence type="ECO:0008006" key="4">
    <source>
        <dbReference type="Google" id="ProtNLM"/>
    </source>
</evidence>
<organism evidence="2 3">
    <name type="scientific">Niabella yanshanensis</name>
    <dbReference type="NCBI Taxonomy" id="577386"/>
    <lineage>
        <taxon>Bacteria</taxon>
        <taxon>Pseudomonadati</taxon>
        <taxon>Bacteroidota</taxon>
        <taxon>Chitinophagia</taxon>
        <taxon>Chitinophagales</taxon>
        <taxon>Chitinophagaceae</taxon>
        <taxon>Niabella</taxon>
    </lineage>
</organism>
<gene>
    <name evidence="2" type="ORF">U0035_06190</name>
</gene>
<evidence type="ECO:0000313" key="3">
    <source>
        <dbReference type="Proteomes" id="UP001325680"/>
    </source>
</evidence>
<evidence type="ECO:0000313" key="2">
    <source>
        <dbReference type="EMBL" id="WQD39735.1"/>
    </source>
</evidence>
<proteinExistence type="predicted"/>
<evidence type="ECO:0000256" key="1">
    <source>
        <dbReference type="SAM" id="SignalP"/>
    </source>
</evidence>
<protein>
    <recommendedName>
        <fullName evidence="4">YtxH domain-containing protein</fullName>
    </recommendedName>
</protein>
<reference evidence="2 3" key="1">
    <citation type="submission" date="2023-12" db="EMBL/GenBank/DDBJ databases">
        <title>Genome sequencing and assembly of bacterial species from a model synthetic community.</title>
        <authorList>
            <person name="Hogle S.L."/>
        </authorList>
    </citation>
    <scope>NUCLEOTIDE SEQUENCE [LARGE SCALE GENOMIC DNA]</scope>
    <source>
        <strain evidence="2 3">HAMBI_3031</strain>
    </source>
</reference>
<dbReference type="Proteomes" id="UP001325680">
    <property type="component" value="Chromosome"/>
</dbReference>
<name>A0ABZ0WBZ6_9BACT</name>